<dbReference type="GO" id="GO:0043565">
    <property type="term" value="F:sequence-specific DNA binding"/>
    <property type="evidence" value="ECO:0007669"/>
    <property type="project" value="InterPro"/>
</dbReference>
<evidence type="ECO:0000256" key="1">
    <source>
        <dbReference type="ARBA" id="ARBA00023015"/>
    </source>
</evidence>
<feature type="region of interest" description="Disordered" evidence="4">
    <location>
        <begin position="262"/>
        <end position="288"/>
    </location>
</feature>
<evidence type="ECO:0000313" key="7">
    <source>
        <dbReference type="Proteomes" id="UP000550508"/>
    </source>
</evidence>
<keyword evidence="2" id="KW-0238">DNA-binding</keyword>
<gene>
    <name evidence="6" type="ORF">HQ945_19225</name>
</gene>
<dbReference type="PROSITE" id="PS01124">
    <property type="entry name" value="HTH_ARAC_FAMILY_2"/>
    <property type="match status" value="1"/>
</dbReference>
<dbReference type="EMBL" id="JABUMX010000005">
    <property type="protein sequence ID" value="NTS33391.1"/>
    <property type="molecule type" value="Genomic_DNA"/>
</dbReference>
<evidence type="ECO:0000313" key="6">
    <source>
        <dbReference type="EMBL" id="NTS33391.1"/>
    </source>
</evidence>
<evidence type="ECO:0000256" key="2">
    <source>
        <dbReference type="ARBA" id="ARBA00023125"/>
    </source>
</evidence>
<dbReference type="InterPro" id="IPR018060">
    <property type="entry name" value="HTH_AraC"/>
</dbReference>
<keyword evidence="1" id="KW-0805">Transcription regulation</keyword>
<feature type="domain" description="HTH araC/xylS-type" evidence="5">
    <location>
        <begin position="169"/>
        <end position="267"/>
    </location>
</feature>
<dbReference type="InterPro" id="IPR053142">
    <property type="entry name" value="PchR_regulatory_protein"/>
</dbReference>
<sequence length="288" mass="31886">MDFQVVQPYAIDTSRKNLVCIQIILTGTYNRLASDYVDTVNSASVQITNFPRSVSEARAGERLRGILIAVERSHLLEHFGVNLDRIPVAYRPIFASDVGMVQAMKIPAVSSVRISAEQILSCKYQEPLRSIYFINKTTEIICDIVYQLNSMLPSRSRIAQAPSVFHAIEAAAAIYRRELHRPPTLEQLAIRVGVNRNALVSGFLENFGVTPHAFSLNLRMEEAQNFLRNSNLSISEIARRVGYGGYASFSRAFSEHFGHAPSAVKDEGERPIAGSHASAIGIDARHGN</sequence>
<proteinExistence type="predicted"/>
<keyword evidence="3" id="KW-0804">Transcription</keyword>
<dbReference type="AlphaFoldDB" id="A0A849VTW7"/>
<name>A0A849VTW7_9HYPH</name>
<evidence type="ECO:0000256" key="3">
    <source>
        <dbReference type="ARBA" id="ARBA00023163"/>
    </source>
</evidence>
<dbReference type="InterPro" id="IPR018062">
    <property type="entry name" value="HTH_AraC-typ_CS"/>
</dbReference>
<organism evidence="6 7">
    <name type="scientific">Phyllobacterium pellucidum</name>
    <dbReference type="NCBI Taxonomy" id="2740464"/>
    <lineage>
        <taxon>Bacteria</taxon>
        <taxon>Pseudomonadati</taxon>
        <taxon>Pseudomonadota</taxon>
        <taxon>Alphaproteobacteria</taxon>
        <taxon>Hyphomicrobiales</taxon>
        <taxon>Phyllobacteriaceae</taxon>
        <taxon>Phyllobacterium</taxon>
    </lineage>
</organism>
<dbReference type="PANTHER" id="PTHR47893:SF1">
    <property type="entry name" value="REGULATORY PROTEIN PCHR"/>
    <property type="match status" value="1"/>
</dbReference>
<comment type="caution">
    <text evidence="6">The sequence shown here is derived from an EMBL/GenBank/DDBJ whole genome shotgun (WGS) entry which is preliminary data.</text>
</comment>
<dbReference type="Gene3D" id="1.10.10.60">
    <property type="entry name" value="Homeodomain-like"/>
    <property type="match status" value="2"/>
</dbReference>
<reference evidence="6 7" key="1">
    <citation type="submission" date="2020-05" db="EMBL/GenBank/DDBJ databases">
        <authorList>
            <person name="Kim M.K."/>
        </authorList>
    </citation>
    <scope>NUCLEOTIDE SEQUENCE [LARGE SCALE GENOMIC DNA]</scope>
    <source>
        <strain evidence="6 7">BT25</strain>
    </source>
</reference>
<dbReference type="InterPro" id="IPR009057">
    <property type="entry name" value="Homeodomain-like_sf"/>
</dbReference>
<keyword evidence="7" id="KW-1185">Reference proteome</keyword>
<evidence type="ECO:0000259" key="5">
    <source>
        <dbReference type="PROSITE" id="PS01124"/>
    </source>
</evidence>
<dbReference type="Pfam" id="PF12833">
    <property type="entry name" value="HTH_18"/>
    <property type="match status" value="1"/>
</dbReference>
<dbReference type="PANTHER" id="PTHR47893">
    <property type="entry name" value="REGULATORY PROTEIN PCHR"/>
    <property type="match status" value="1"/>
</dbReference>
<dbReference type="GO" id="GO:0003700">
    <property type="term" value="F:DNA-binding transcription factor activity"/>
    <property type="evidence" value="ECO:0007669"/>
    <property type="project" value="InterPro"/>
</dbReference>
<dbReference type="SMART" id="SM00342">
    <property type="entry name" value="HTH_ARAC"/>
    <property type="match status" value="1"/>
</dbReference>
<dbReference type="RefSeq" id="WP_174208410.1">
    <property type="nucleotide sequence ID" value="NZ_JABUMX010000005.1"/>
</dbReference>
<protein>
    <submittedName>
        <fullName evidence="6">Helix-turn-helix transcriptional regulator</fullName>
    </submittedName>
</protein>
<evidence type="ECO:0000256" key="4">
    <source>
        <dbReference type="SAM" id="MobiDB-lite"/>
    </source>
</evidence>
<dbReference type="SUPFAM" id="SSF46689">
    <property type="entry name" value="Homeodomain-like"/>
    <property type="match status" value="1"/>
</dbReference>
<dbReference type="PROSITE" id="PS00041">
    <property type="entry name" value="HTH_ARAC_FAMILY_1"/>
    <property type="match status" value="1"/>
</dbReference>
<accession>A0A849VTW7</accession>
<dbReference type="Proteomes" id="UP000550508">
    <property type="component" value="Unassembled WGS sequence"/>
</dbReference>